<dbReference type="PROSITE" id="PS50164">
    <property type="entry name" value="GIY_YIG"/>
    <property type="match status" value="1"/>
</dbReference>
<dbReference type="InterPro" id="IPR035901">
    <property type="entry name" value="GIY-YIG_endonuc_sf"/>
</dbReference>
<feature type="domain" description="GIY-YIG" evidence="2">
    <location>
        <begin position="18"/>
        <end position="94"/>
    </location>
</feature>
<evidence type="ECO:0000313" key="4">
    <source>
        <dbReference type="Proteomes" id="UP000815846"/>
    </source>
</evidence>
<dbReference type="EMBL" id="PJAI02000006">
    <property type="protein sequence ID" value="TYK66044.1"/>
    <property type="molecule type" value="Genomic_DNA"/>
</dbReference>
<dbReference type="Proteomes" id="UP000815846">
    <property type="component" value="Unassembled WGS sequence"/>
</dbReference>
<dbReference type="Gene3D" id="3.40.1440.10">
    <property type="entry name" value="GIY-YIG endonuclease"/>
    <property type="match status" value="1"/>
</dbReference>
<dbReference type="InterPro" id="IPR050190">
    <property type="entry name" value="UPF0213_domain"/>
</dbReference>
<dbReference type="RefSeq" id="WP_101345463.1">
    <property type="nucleotide sequence ID" value="NZ_PJAI02000006.1"/>
</dbReference>
<dbReference type="SUPFAM" id="SSF82771">
    <property type="entry name" value="GIY-YIG endonuclease"/>
    <property type="match status" value="1"/>
</dbReference>
<gene>
    <name evidence="3" type="ORF">CWS31_007185</name>
</gene>
<evidence type="ECO:0000259" key="2">
    <source>
        <dbReference type="PROSITE" id="PS50164"/>
    </source>
</evidence>
<evidence type="ECO:0000313" key="3">
    <source>
        <dbReference type="EMBL" id="TYK66044.1"/>
    </source>
</evidence>
<comment type="similarity">
    <text evidence="1">Belongs to the UPF0213 family.</text>
</comment>
<comment type="caution">
    <text evidence="3">The sequence shown here is derived from an EMBL/GenBank/DDBJ whole genome shotgun (WGS) entry which is preliminary data.</text>
</comment>
<evidence type="ECO:0000256" key="1">
    <source>
        <dbReference type="ARBA" id="ARBA00007435"/>
    </source>
</evidence>
<name>A0ABY3MXY5_9GAMM</name>
<protein>
    <submittedName>
        <fullName evidence="3">GIY-YIG nuclease family protein</fullName>
    </submittedName>
</protein>
<proteinExistence type="inferred from homology"/>
<dbReference type="PANTHER" id="PTHR34477:SF1">
    <property type="entry name" value="UPF0213 PROTEIN YHBQ"/>
    <property type="match status" value="1"/>
</dbReference>
<keyword evidence="4" id="KW-1185">Reference proteome</keyword>
<dbReference type="InterPro" id="IPR000305">
    <property type="entry name" value="GIY-YIG_endonuc"/>
</dbReference>
<reference evidence="3 4" key="1">
    <citation type="submission" date="2019-08" db="EMBL/GenBank/DDBJ databases">
        <title>Microbe sample from Colwellia echini.</title>
        <authorList>
            <person name="Christiansen L."/>
            <person name="Pathiraja D."/>
            <person name="Schultz-Johansen M."/>
            <person name="Choi I.-G."/>
            <person name="Stougaard P."/>
        </authorList>
    </citation>
    <scope>NUCLEOTIDE SEQUENCE [LARGE SCALE GENOMIC DNA]</scope>
    <source>
        <strain evidence="3 4">A3</strain>
    </source>
</reference>
<dbReference type="CDD" id="cd10456">
    <property type="entry name" value="GIY-YIG_UPF0213"/>
    <property type="match status" value="1"/>
</dbReference>
<dbReference type="Pfam" id="PF01541">
    <property type="entry name" value="GIY-YIG"/>
    <property type="match status" value="1"/>
</dbReference>
<accession>A0ABY3MXY5</accession>
<organism evidence="3 4">
    <name type="scientific">Colwellia echini</name>
    <dbReference type="NCBI Taxonomy" id="1982103"/>
    <lineage>
        <taxon>Bacteria</taxon>
        <taxon>Pseudomonadati</taxon>
        <taxon>Pseudomonadota</taxon>
        <taxon>Gammaproteobacteria</taxon>
        <taxon>Alteromonadales</taxon>
        <taxon>Colwelliaceae</taxon>
        <taxon>Colwellia</taxon>
    </lineage>
</organism>
<sequence>MTKQSTASKSNTSKNKISTWWVYFLRCNDNSLYAGVTTDITRRVDEHNNSKLGAKYTRARRPVTLAYLEQAENKSIACKREYEIRHLTKLKKEQLINDYQA</sequence>
<dbReference type="PANTHER" id="PTHR34477">
    <property type="entry name" value="UPF0213 PROTEIN YHBQ"/>
    <property type="match status" value="1"/>
</dbReference>